<proteinExistence type="predicted"/>
<organism evidence="3 4">
    <name type="scientific">Monilinia fructigena</name>
    <dbReference type="NCBI Taxonomy" id="38457"/>
    <lineage>
        <taxon>Eukaryota</taxon>
        <taxon>Fungi</taxon>
        <taxon>Dikarya</taxon>
        <taxon>Ascomycota</taxon>
        <taxon>Pezizomycotina</taxon>
        <taxon>Leotiomycetes</taxon>
        <taxon>Helotiales</taxon>
        <taxon>Sclerotiniaceae</taxon>
        <taxon>Monilinia</taxon>
    </lineage>
</organism>
<keyword evidence="2" id="KW-0812">Transmembrane</keyword>
<sequence>MENKTSNIDPTPRLSEVSSAARPESALDEIERATNYLNGWALHLLTTAINNKPMLAIFPPQAKGIIAATALVFFTSNLRAFNEAAGLSWHTGSHRLVYFHSMIMHMCWSANNDPVNHTQSFQGMGASGTHAFATVIQVEVARFLELVLCNFTTWWWMFILIVIPGAFAAVLLISFFAW</sequence>
<feature type="transmembrane region" description="Helical" evidence="2">
    <location>
        <begin position="154"/>
        <end position="177"/>
    </location>
</feature>
<dbReference type="EMBL" id="QKRW01000011">
    <property type="protein sequence ID" value="RAL65158.1"/>
    <property type="molecule type" value="Genomic_DNA"/>
</dbReference>
<feature type="region of interest" description="Disordered" evidence="1">
    <location>
        <begin position="1"/>
        <end position="22"/>
    </location>
</feature>
<reference evidence="3 4" key="1">
    <citation type="submission" date="2018-06" db="EMBL/GenBank/DDBJ databases">
        <title>Genome Sequence of the Brown Rot Fungal Pathogen Monilinia fructigena.</title>
        <authorList>
            <person name="Landi L."/>
            <person name="De Miccolis Angelini R.M."/>
            <person name="Pollastro S."/>
            <person name="Abate D."/>
            <person name="Faretra F."/>
            <person name="Romanazzi G."/>
        </authorList>
    </citation>
    <scope>NUCLEOTIDE SEQUENCE [LARGE SCALE GENOMIC DNA]</scope>
    <source>
        <strain evidence="3 4">Mfrg269</strain>
    </source>
</reference>
<keyword evidence="4" id="KW-1185">Reference proteome</keyword>
<dbReference type="Proteomes" id="UP000249056">
    <property type="component" value="Unassembled WGS sequence"/>
</dbReference>
<dbReference type="AlphaFoldDB" id="A0A395IZC6"/>
<evidence type="ECO:0000256" key="1">
    <source>
        <dbReference type="SAM" id="MobiDB-lite"/>
    </source>
</evidence>
<evidence type="ECO:0000313" key="4">
    <source>
        <dbReference type="Proteomes" id="UP000249056"/>
    </source>
</evidence>
<keyword evidence="2" id="KW-1133">Transmembrane helix</keyword>
<dbReference type="OrthoDB" id="440553at2759"/>
<evidence type="ECO:0000256" key="2">
    <source>
        <dbReference type="SAM" id="Phobius"/>
    </source>
</evidence>
<comment type="caution">
    <text evidence="3">The sequence shown here is derived from an EMBL/GenBank/DDBJ whole genome shotgun (WGS) entry which is preliminary data.</text>
</comment>
<name>A0A395IZC6_9HELO</name>
<protein>
    <submittedName>
        <fullName evidence="3">Uncharacterized protein</fullName>
    </submittedName>
</protein>
<keyword evidence="2" id="KW-0472">Membrane</keyword>
<gene>
    <name evidence="3" type="ORF">DID88_001264</name>
</gene>
<accession>A0A395IZC6</accession>
<evidence type="ECO:0000313" key="3">
    <source>
        <dbReference type="EMBL" id="RAL65158.1"/>
    </source>
</evidence>